<comment type="caution">
    <text evidence="2">The sequence shown here is derived from an EMBL/GenBank/DDBJ whole genome shotgun (WGS) entry which is preliminary data.</text>
</comment>
<reference evidence="2" key="1">
    <citation type="journal article" date="2019" name="Sci. Rep.">
        <title>Draft genome of Tanacetum cinerariifolium, the natural source of mosquito coil.</title>
        <authorList>
            <person name="Yamashiro T."/>
            <person name="Shiraishi A."/>
            <person name="Satake H."/>
            <person name="Nakayama K."/>
        </authorList>
    </citation>
    <scope>NUCLEOTIDE SEQUENCE</scope>
</reference>
<proteinExistence type="predicted"/>
<evidence type="ECO:0000313" key="2">
    <source>
        <dbReference type="EMBL" id="GFD59187.1"/>
    </source>
</evidence>
<name>A0A699XHQ6_TANCI</name>
<sequence length="83" mass="9524">DPEFAKQNVQRALVEVVRAVRESQHGDDLQERRRNGQHVGVERGESEALERQRQIALDGRRGDVCNQADEVETPHSRVFPRLP</sequence>
<dbReference type="EMBL" id="BKCJ011861964">
    <property type="protein sequence ID" value="GFD59187.1"/>
    <property type="molecule type" value="Genomic_DNA"/>
</dbReference>
<evidence type="ECO:0000256" key="1">
    <source>
        <dbReference type="SAM" id="MobiDB-lite"/>
    </source>
</evidence>
<protein>
    <submittedName>
        <fullName evidence="2">Uncharacterized protein</fullName>
    </submittedName>
</protein>
<feature type="non-terminal residue" evidence="2">
    <location>
        <position position="83"/>
    </location>
</feature>
<organism evidence="2">
    <name type="scientific">Tanacetum cinerariifolium</name>
    <name type="common">Dalmatian daisy</name>
    <name type="synonym">Chrysanthemum cinerariifolium</name>
    <dbReference type="NCBI Taxonomy" id="118510"/>
    <lineage>
        <taxon>Eukaryota</taxon>
        <taxon>Viridiplantae</taxon>
        <taxon>Streptophyta</taxon>
        <taxon>Embryophyta</taxon>
        <taxon>Tracheophyta</taxon>
        <taxon>Spermatophyta</taxon>
        <taxon>Magnoliopsida</taxon>
        <taxon>eudicotyledons</taxon>
        <taxon>Gunneridae</taxon>
        <taxon>Pentapetalae</taxon>
        <taxon>asterids</taxon>
        <taxon>campanulids</taxon>
        <taxon>Asterales</taxon>
        <taxon>Asteraceae</taxon>
        <taxon>Asteroideae</taxon>
        <taxon>Anthemideae</taxon>
        <taxon>Anthemidinae</taxon>
        <taxon>Tanacetum</taxon>
    </lineage>
</organism>
<gene>
    <name evidence="2" type="ORF">Tci_931156</name>
</gene>
<feature type="non-terminal residue" evidence="2">
    <location>
        <position position="1"/>
    </location>
</feature>
<feature type="region of interest" description="Disordered" evidence="1">
    <location>
        <begin position="22"/>
        <end position="51"/>
    </location>
</feature>
<dbReference type="AlphaFoldDB" id="A0A699XHQ6"/>
<accession>A0A699XHQ6</accession>